<dbReference type="PANTHER" id="PTHR43806">
    <property type="entry name" value="PEPTIDASE S8"/>
    <property type="match status" value="1"/>
</dbReference>
<dbReference type="PROSITE" id="PS00136">
    <property type="entry name" value="SUBTILASE_ASP"/>
    <property type="match status" value="1"/>
</dbReference>
<feature type="region of interest" description="Disordered" evidence="10">
    <location>
        <begin position="837"/>
        <end position="857"/>
    </location>
</feature>
<comment type="catalytic activity">
    <reaction evidence="1">
        <text>Endohydrolysis of (1-&gt;4)-alpha-D-glucosidic linkages in polysaccharides containing three or more (1-&gt;4)-alpha-linked D-glucose units.</text>
        <dbReference type="EC" id="3.2.1.1"/>
    </reaction>
</comment>
<dbReference type="Pfam" id="PF00082">
    <property type="entry name" value="Peptidase_S8"/>
    <property type="match status" value="1"/>
</dbReference>
<reference evidence="14" key="1">
    <citation type="journal article" date="2019" name="Int. J. Syst. Evol. Microbiol.">
        <title>The Global Catalogue of Microorganisms (GCM) 10K type strain sequencing project: providing services to taxonomists for standard genome sequencing and annotation.</title>
        <authorList>
            <consortium name="The Broad Institute Genomics Platform"/>
            <consortium name="The Broad Institute Genome Sequencing Center for Infectious Disease"/>
            <person name="Wu L."/>
            <person name="Ma J."/>
        </authorList>
    </citation>
    <scope>NUCLEOTIDE SEQUENCE [LARGE SCALE GENOMIC DNA]</scope>
    <source>
        <strain evidence="14">CECT 7649</strain>
    </source>
</reference>
<dbReference type="InterPro" id="IPR036852">
    <property type="entry name" value="Peptidase_S8/S53_dom_sf"/>
</dbReference>
<evidence type="ECO:0000256" key="10">
    <source>
        <dbReference type="SAM" id="MobiDB-lite"/>
    </source>
</evidence>
<organism evidence="13 14">
    <name type="scientific">Sphaerisporangium rhizosphaerae</name>
    <dbReference type="NCBI Taxonomy" id="2269375"/>
    <lineage>
        <taxon>Bacteria</taxon>
        <taxon>Bacillati</taxon>
        <taxon>Actinomycetota</taxon>
        <taxon>Actinomycetes</taxon>
        <taxon>Streptosporangiales</taxon>
        <taxon>Streptosporangiaceae</taxon>
        <taxon>Sphaerisporangium</taxon>
    </lineage>
</organism>
<keyword evidence="11" id="KW-0732">Signal</keyword>
<dbReference type="PROSITE" id="PS00138">
    <property type="entry name" value="SUBTILASE_SER"/>
    <property type="match status" value="1"/>
</dbReference>
<dbReference type="PROSITE" id="PS00137">
    <property type="entry name" value="SUBTILASE_HIS"/>
    <property type="match status" value="1"/>
</dbReference>
<keyword evidence="6 8" id="KW-0720">Serine protease</keyword>
<evidence type="ECO:0000256" key="7">
    <source>
        <dbReference type="ARBA" id="ARBA00030238"/>
    </source>
</evidence>
<evidence type="ECO:0000256" key="6">
    <source>
        <dbReference type="ARBA" id="ARBA00022825"/>
    </source>
</evidence>
<dbReference type="InterPro" id="IPR000209">
    <property type="entry name" value="Peptidase_S8/S53_dom"/>
</dbReference>
<feature type="active site" description="Charge relay system" evidence="8">
    <location>
        <position position="203"/>
    </location>
</feature>
<evidence type="ECO:0000313" key="14">
    <source>
        <dbReference type="Proteomes" id="UP001596496"/>
    </source>
</evidence>
<dbReference type="InterPro" id="IPR011659">
    <property type="entry name" value="WD40"/>
</dbReference>
<dbReference type="Proteomes" id="UP001596496">
    <property type="component" value="Unassembled WGS sequence"/>
</dbReference>
<keyword evidence="4 8" id="KW-0645">Protease</keyword>
<dbReference type="PRINTS" id="PR00723">
    <property type="entry name" value="SUBTILISIN"/>
</dbReference>
<dbReference type="Gene3D" id="2.120.10.30">
    <property type="entry name" value="TolB, C-terminal domain"/>
    <property type="match status" value="1"/>
</dbReference>
<accession>A0ABW2P731</accession>
<dbReference type="SUPFAM" id="SSF49452">
    <property type="entry name" value="Starch-binding domain-like"/>
    <property type="match status" value="2"/>
</dbReference>
<dbReference type="InterPro" id="IPR023827">
    <property type="entry name" value="Peptidase_S8_Asp-AS"/>
</dbReference>
<evidence type="ECO:0000313" key="13">
    <source>
        <dbReference type="EMBL" id="MFC7385427.1"/>
    </source>
</evidence>
<dbReference type="InterPro" id="IPR050131">
    <property type="entry name" value="Peptidase_S8_subtilisin-like"/>
</dbReference>
<evidence type="ECO:0000256" key="2">
    <source>
        <dbReference type="ARBA" id="ARBA00011073"/>
    </source>
</evidence>
<comment type="caution">
    <text evidence="13">The sequence shown here is derived from an EMBL/GenBank/DDBJ whole genome shotgun (WGS) entry which is preliminary data.</text>
</comment>
<dbReference type="EC" id="3.2.1.1" evidence="3"/>
<dbReference type="InterPro" id="IPR022398">
    <property type="entry name" value="Peptidase_S8_His-AS"/>
</dbReference>
<keyword evidence="5 8" id="KW-0378">Hydrolase</keyword>
<evidence type="ECO:0000256" key="1">
    <source>
        <dbReference type="ARBA" id="ARBA00000548"/>
    </source>
</evidence>
<evidence type="ECO:0000259" key="12">
    <source>
        <dbReference type="Pfam" id="PF00082"/>
    </source>
</evidence>
<dbReference type="Gene3D" id="2.60.40.1120">
    <property type="entry name" value="Carboxypeptidase-like, regulatory domain"/>
    <property type="match status" value="2"/>
</dbReference>
<dbReference type="Gene3D" id="2.60.40.10">
    <property type="entry name" value="Immunoglobulins"/>
    <property type="match status" value="1"/>
</dbReference>
<dbReference type="PANTHER" id="PTHR43806:SF11">
    <property type="entry name" value="CEREVISIN-RELATED"/>
    <property type="match status" value="1"/>
</dbReference>
<dbReference type="SUPFAM" id="SSF52743">
    <property type="entry name" value="Subtilisin-like"/>
    <property type="match status" value="1"/>
</dbReference>
<sequence>MSSSALRNRGHRLILAVLVLLGAVAAALPARPAMAADPPGAPAHRGKIAPELAEQMKNARLRSDGRIEAVVVLGARPDLPPDASGPAEVREGLTGTAASMQAPVVRLVKSQGDQVVNTFWLKNMVLIRATLATLDAVAALPLVERVIPNFELKAPETGPAKPAAARRAAKAGEPTWGIAKIGADRVESERGLTGKGVRVAILDTGIDISHPDLTGKLATDDAADPAYPGGWIEFAPDGTPVASTPHDSSYHGTHVAGTIAGGDASGTRIGVAPGVSLMAGLVIPGGNGTLAQVIAGMQWAIAPYDAHGRPAGKPADVVSMSLGGEGYSDEMIEPARNIYRAGAFPSFAIGNECLPGGSSSPGNVYEAVSVGATDADDSVPDFSCGGAVRRDDWVDAPGDWPDSYIVPDVSAPGVDVLSALPGGEYGTLSGTSMATPHVSGTVALMLQARPELTVDQALDILAGTSLDDERYGERPNARYGAGRIDAYAAVTEAALTSGVRGTVTDGKTREPLAGVTVTRAGDVRTATTDAQGRFEMRLAPGSYDLTLTRFGYKPATARVRVQADRMTDLRTALEQTPRGKITGRVVYGPTGSTVPGATVTVLGVPDTLAATTGLNGAYTISEVPEGDYRIAAVAPGVSRSDPQRVTVRGKGQARADIALPRSPDTQRVSLSVDGHQGDNESWWPQLSDDGSAVTFASVAGNLVPGDTNDDLDVFVTDLRTGAIERVSVASDGTQADAFSLTPTLSGDARYVGFSSGATNLVPGDTNGQTDAFAHDRQSGRTELISVGPGGALSDGLSSQPAFSSDGRFAVFNSDATNLVAGDTNGRTDVFVRDRQAGTTERVSVGPGGAQGDGNSREQTISADGRFVAFESNATNLVPGQDDGSTNLFVRDRQAGTTEALTTPEGVEPSSPKISADGRMVVYIGAGPKGWQIYRYDRQARTNALVSAASDGSPGDDWSFAPSPSADGQTVVFYSYAANLAGPDVNGRTDVFVRDLKAGTTQRVSTGPKGVEGDGSSEVPSISGNGRYVAFQSSSANLVEGDTNRHSDVFVRDRTPGPEPRFALGELEVSPDAVRPGRPVRVSAWVKNVGEKAGGYDAVLRVGDQVERRQTVQVRAGAAVRLSFEVRRSAPGAYTVVLGPLTGRFTVTGR</sequence>
<evidence type="ECO:0000256" key="3">
    <source>
        <dbReference type="ARBA" id="ARBA00012595"/>
    </source>
</evidence>
<keyword evidence="14" id="KW-1185">Reference proteome</keyword>
<feature type="signal peptide" evidence="11">
    <location>
        <begin position="1"/>
        <end position="35"/>
    </location>
</feature>
<gene>
    <name evidence="13" type="ORF">ACFQSB_24685</name>
</gene>
<evidence type="ECO:0000256" key="5">
    <source>
        <dbReference type="ARBA" id="ARBA00022801"/>
    </source>
</evidence>
<feature type="domain" description="Peptidase S8/S53" evidence="12">
    <location>
        <begin position="194"/>
        <end position="482"/>
    </location>
</feature>
<evidence type="ECO:0000256" key="4">
    <source>
        <dbReference type="ARBA" id="ARBA00022670"/>
    </source>
</evidence>
<dbReference type="InterPro" id="IPR011042">
    <property type="entry name" value="6-blade_b-propeller_TolB-like"/>
</dbReference>
<dbReference type="InterPro" id="IPR013784">
    <property type="entry name" value="Carb-bd-like_fold"/>
</dbReference>
<dbReference type="RefSeq" id="WP_380829360.1">
    <property type="nucleotide sequence ID" value="NZ_JBHTCG010000018.1"/>
</dbReference>
<feature type="chain" id="PRO_5046007550" description="alpha-amylase" evidence="11">
    <location>
        <begin position="36"/>
        <end position="1149"/>
    </location>
</feature>
<evidence type="ECO:0000256" key="8">
    <source>
        <dbReference type="PROSITE-ProRule" id="PRU01240"/>
    </source>
</evidence>
<feature type="active site" description="Charge relay system" evidence="8">
    <location>
        <position position="251"/>
    </location>
</feature>
<comment type="similarity">
    <text evidence="2 8 9">Belongs to the peptidase S8 family.</text>
</comment>
<dbReference type="Gene3D" id="3.40.50.200">
    <property type="entry name" value="Peptidase S8/S53 domain"/>
    <property type="match status" value="1"/>
</dbReference>
<dbReference type="InterPro" id="IPR023828">
    <property type="entry name" value="Peptidase_S8_Ser-AS"/>
</dbReference>
<dbReference type="PROSITE" id="PS51892">
    <property type="entry name" value="SUBTILASE"/>
    <property type="match status" value="1"/>
</dbReference>
<protein>
    <recommendedName>
        <fullName evidence="3">alpha-amylase</fullName>
        <ecNumber evidence="3">3.2.1.1</ecNumber>
    </recommendedName>
    <alternativeName>
        <fullName evidence="7">1,4-alpha-D-glucan glucanohydrolase</fullName>
    </alternativeName>
</protein>
<dbReference type="SUPFAM" id="SSF82171">
    <property type="entry name" value="DPP6 N-terminal domain-like"/>
    <property type="match status" value="1"/>
</dbReference>
<dbReference type="Pfam" id="PF07676">
    <property type="entry name" value="PD40"/>
    <property type="match status" value="2"/>
</dbReference>
<dbReference type="Pfam" id="PF13620">
    <property type="entry name" value="CarboxypepD_reg"/>
    <property type="match status" value="2"/>
</dbReference>
<feature type="active site" description="Charge relay system" evidence="8">
    <location>
        <position position="432"/>
    </location>
</feature>
<evidence type="ECO:0000256" key="11">
    <source>
        <dbReference type="SAM" id="SignalP"/>
    </source>
</evidence>
<evidence type="ECO:0000256" key="9">
    <source>
        <dbReference type="RuleBase" id="RU003355"/>
    </source>
</evidence>
<dbReference type="InterPro" id="IPR015500">
    <property type="entry name" value="Peptidase_S8_subtilisin-rel"/>
</dbReference>
<name>A0ABW2P731_9ACTN</name>
<dbReference type="EMBL" id="JBHTCG010000018">
    <property type="protein sequence ID" value="MFC7385427.1"/>
    <property type="molecule type" value="Genomic_DNA"/>
</dbReference>
<proteinExistence type="inferred from homology"/>
<dbReference type="InterPro" id="IPR013783">
    <property type="entry name" value="Ig-like_fold"/>
</dbReference>